<organism evidence="1 2">
    <name type="scientific">Pleurotus cornucopiae</name>
    <name type="common">Cornucopia mushroom</name>
    <dbReference type="NCBI Taxonomy" id="5321"/>
    <lineage>
        <taxon>Eukaryota</taxon>
        <taxon>Fungi</taxon>
        <taxon>Dikarya</taxon>
        <taxon>Basidiomycota</taxon>
        <taxon>Agaricomycotina</taxon>
        <taxon>Agaricomycetes</taxon>
        <taxon>Agaricomycetidae</taxon>
        <taxon>Agaricales</taxon>
        <taxon>Pleurotineae</taxon>
        <taxon>Pleurotaceae</taxon>
        <taxon>Pleurotus</taxon>
    </lineage>
</organism>
<keyword evidence="2" id="KW-1185">Reference proteome</keyword>
<sequence length="883" mass="100375">MTKVVGSVSNSQVRTKRTVFPSLKVIDPANIGDQQLTSHKQAKEHETRRLQAEAAKKAKKSSHAKPLLPTPQSSLLETLNSEEDVSDGIKDVPQSQASKRLRAFEVHDNGNQEVRRAKSPRVTAAIPDNPAVNMNQIGSDGFFEDIDIQEIDNVGPAREDCSQDIKYFFSDVFQDDGKKRRKCKTCKKYMSLLRTLRRHLESHHRGKYRAWCKDVGFTSKLPKDRQEARTATQTQQDLDSFVTEAPVIYTEELFRTAAIQWLVQADMPVQALEHPAFRNMIRVASKAMKEVKVPNRKRTRDEIITTFKYELTRMRNRLCSEAVKGRVSLTCDGWQASNVDAYFVVTGHWIEEESPGVWHLQMGLLGFVQVNNSHSGLRLGQVLFRIIERLGICHKVGHVTCDNASNNSTMLETLRDLLESEKQVAFDPAAQRVRCLAHVVNIATQAFLTEYSKSKHFNPQSPDEDLVAIRREDEDELRDEVGLIRTISVKEHTSAKRKAIFLEIQRTSNPLKNPLHLKMDMPVRWSSTYQMLERAESLRTDVTSFVYGIAREEKNGDRRKKLLNLILDDTEWERVKKCLDLLAHAEKAQQAFSSDRAPSLHQVLPALEALHRGWSSRLDKPKYAGFKTALEAAITKITKYYERTAESDAYTFAMFLNPDDKGKYIQARWGEELYKVALQRLEDEYRKRYDVLFTQVQESTAQVAHGPPKKVSRGYRDISDDDSEDEQELPSMSTTADNMGAPWRGGFRSFFDANDKHGDRPLVEWWGQNSSRFGEIWASLARDYLAIMASSVSSERAFSSAGITITKRRNRLKGDIMEALQFLKSFYRHQSATTTTTGDTQSTISTLADGDNGMVSGDELEEDVDSIVFAATDDDDDILLCRI</sequence>
<proteinExistence type="predicted"/>
<evidence type="ECO:0000313" key="1">
    <source>
        <dbReference type="EMBL" id="KAG9224277.1"/>
    </source>
</evidence>
<evidence type="ECO:0000313" key="2">
    <source>
        <dbReference type="Proteomes" id="UP000824881"/>
    </source>
</evidence>
<dbReference type="Proteomes" id="UP000824881">
    <property type="component" value="Unassembled WGS sequence"/>
</dbReference>
<dbReference type="EMBL" id="WQMT02000004">
    <property type="protein sequence ID" value="KAG9224277.1"/>
    <property type="molecule type" value="Genomic_DNA"/>
</dbReference>
<reference evidence="1 2" key="1">
    <citation type="journal article" date="2021" name="Appl. Environ. Microbiol.">
        <title>Genetic linkage and physical mapping for an oyster mushroom Pleurotus cornucopiae and QTL analysis for the trait cap color.</title>
        <authorList>
            <person name="Zhang Y."/>
            <person name="Gao W."/>
            <person name="Sonnenberg A."/>
            <person name="Chen Q."/>
            <person name="Zhang J."/>
            <person name="Huang C."/>
        </authorList>
    </citation>
    <scope>NUCLEOTIDE SEQUENCE [LARGE SCALE GENOMIC DNA]</scope>
    <source>
        <strain evidence="1">CCMSSC00406</strain>
    </source>
</reference>
<gene>
    <name evidence="1" type="ORF">CCMSSC00406_0004776</name>
</gene>
<comment type="caution">
    <text evidence="1">The sequence shown here is derived from an EMBL/GenBank/DDBJ whole genome shotgun (WGS) entry which is preliminary data.</text>
</comment>
<accession>A0ACB7J142</accession>
<name>A0ACB7J142_PLECO</name>
<protein>
    <submittedName>
        <fullName evidence="1">Uncharacterized protein</fullName>
    </submittedName>
</protein>